<keyword evidence="2" id="KW-1185">Reference proteome</keyword>
<accession>A0A2L2XG18</accession>
<gene>
    <name evidence="1" type="ORF">DCCM_4213</name>
</gene>
<proteinExistence type="predicted"/>
<sequence length="41" mass="4959">MYIKYFLFENMFLKWLLPLQTPKIKKPPVNLAAGKKLEHRL</sequence>
<evidence type="ECO:0000313" key="2">
    <source>
        <dbReference type="Proteomes" id="UP000239549"/>
    </source>
</evidence>
<protein>
    <submittedName>
        <fullName evidence="1">Uncharacterized protein</fullName>
    </submittedName>
</protein>
<comment type="caution">
    <text evidence="1">The sequence shown here is derived from an EMBL/GenBank/DDBJ whole genome shotgun (WGS) entry which is preliminary data.</text>
</comment>
<reference evidence="2" key="1">
    <citation type="submission" date="2018-02" db="EMBL/GenBank/DDBJ databases">
        <title>Genome sequence of Desulfocucumis palustris strain NAW-5.</title>
        <authorList>
            <person name="Watanabe M."/>
            <person name="Kojima H."/>
            <person name="Fukui M."/>
        </authorList>
    </citation>
    <scope>NUCLEOTIDE SEQUENCE [LARGE SCALE GENOMIC DNA]</scope>
    <source>
        <strain evidence="2">NAW-5</strain>
    </source>
</reference>
<dbReference type="EMBL" id="BFAV01000157">
    <property type="protein sequence ID" value="GBF35090.1"/>
    <property type="molecule type" value="Genomic_DNA"/>
</dbReference>
<dbReference type="Proteomes" id="UP000239549">
    <property type="component" value="Unassembled WGS sequence"/>
</dbReference>
<name>A0A2L2XG18_9FIRM</name>
<evidence type="ECO:0000313" key="1">
    <source>
        <dbReference type="EMBL" id="GBF35090.1"/>
    </source>
</evidence>
<organism evidence="1 2">
    <name type="scientific">Desulfocucumis palustris</name>
    <dbReference type="NCBI Taxonomy" id="1898651"/>
    <lineage>
        <taxon>Bacteria</taxon>
        <taxon>Bacillati</taxon>
        <taxon>Bacillota</taxon>
        <taxon>Clostridia</taxon>
        <taxon>Eubacteriales</taxon>
        <taxon>Desulfocucumaceae</taxon>
        <taxon>Desulfocucumis</taxon>
    </lineage>
</organism>
<dbReference type="AlphaFoldDB" id="A0A2L2XG18"/>